<evidence type="ECO:0000259" key="1">
    <source>
        <dbReference type="Pfam" id="PF03781"/>
    </source>
</evidence>
<dbReference type="GO" id="GO:0120147">
    <property type="term" value="F:formylglycine-generating oxidase activity"/>
    <property type="evidence" value="ECO:0007669"/>
    <property type="project" value="TreeGrafter"/>
</dbReference>
<dbReference type="PANTHER" id="PTHR23150">
    <property type="entry name" value="SULFATASE MODIFYING FACTOR 1, 2"/>
    <property type="match status" value="1"/>
</dbReference>
<dbReference type="InterPro" id="IPR005532">
    <property type="entry name" value="SUMF_dom"/>
</dbReference>
<proteinExistence type="predicted"/>
<organism evidence="2">
    <name type="scientific">Jonesiaceae bacterium BS-20</name>
    <dbReference type="NCBI Taxonomy" id="3120821"/>
    <lineage>
        <taxon>Bacteria</taxon>
        <taxon>Bacillati</taxon>
        <taxon>Actinomycetota</taxon>
        <taxon>Actinomycetes</taxon>
        <taxon>Micrococcales</taxon>
        <taxon>Jonesiaceae</taxon>
    </lineage>
</organism>
<sequence length="701" mass="78428">MHNGFNPLVPRPIDLPTPIDLDPDADLSVLDDVKIFVPPTDRSQWPAWRAQITRWADQAKERIGYDGSMYDRQGSTWASSCFTVAQVWLWDELLYDTENNRFTPDKLLADASGRLGGFDGVVLWHAYPIIGIDDRNQWDYYRDVPGLKDLVDYFHDHGVKVFVDYNPWDTETARGGPDAEELAKTIAQFEADGIFLDTMQKADPEFVATLERARPGIALEGESKLPLTSVSSHALSWAQWFADSEIPGVLRAKWFERRHMQHHIRRWNRDHSQELQSAWINGVGVMVWEVVFSAWVGWNDRDAATLRRMLPVLRAFSHVLRDGQWTPLAPLADRAFDANIYASRFELDGITLWTAVNRGQALWTGAILNQESFSPETALAGSRYFDLASGQELQGFDSEVTIPAASTGGILQVAGGAPTPENLVEVLAQVAAVRWTDDASFQHRTAERLTASTPNVPVKDGGQGLDCATVTAPAGDHILTIGYRMRETGMYQGAPYVNEWKPLPPRLHDVRTMEISAHFAHAVKVQAQEVSNADFAEFLTDSGYQPNEPQRFLAHWDTNVASPHGFGAPVPGTLEQPVTYVNLADARAYAHWAGGRLPCEDEWQVAAQEALRPGATQQFVRRSPAVWNLTESEHSDGRSRFVMLKGGMEYQIGETEWYFDGGVREPEFSAKFLLPGFGLARSANIGFRCAWDDQPFQGVNK</sequence>
<dbReference type="InterPro" id="IPR016187">
    <property type="entry name" value="CTDL_fold"/>
</dbReference>
<dbReference type="Gene3D" id="3.90.1580.10">
    <property type="entry name" value="paralog of FGE (formylglycine-generating enzyme)"/>
    <property type="match status" value="1"/>
</dbReference>
<dbReference type="Pfam" id="PF03781">
    <property type="entry name" value="FGE-sulfatase"/>
    <property type="match status" value="1"/>
</dbReference>
<protein>
    <submittedName>
        <fullName evidence="2">SUMF1/EgtB/PvdO family nonheme iron enzyme</fullName>
    </submittedName>
</protein>
<dbReference type="SUPFAM" id="SSF56436">
    <property type="entry name" value="C-type lectin-like"/>
    <property type="match status" value="1"/>
</dbReference>
<accession>A0AAU7DV45</accession>
<dbReference type="InterPro" id="IPR051043">
    <property type="entry name" value="Sulfatase_Mod_Factor_Kinase"/>
</dbReference>
<gene>
    <name evidence="2" type="ORF">V5R04_14110</name>
</gene>
<evidence type="ECO:0000313" key="2">
    <source>
        <dbReference type="EMBL" id="XBH21326.1"/>
    </source>
</evidence>
<reference evidence="2" key="1">
    <citation type="submission" date="2024-02" db="EMBL/GenBank/DDBJ databases">
        <title>Tomenella chthoni gen. nov. sp. nov., a member of the family Jonesiaceae isolated from bat guano.</title>
        <authorList>
            <person name="Miller S.L."/>
            <person name="King J."/>
            <person name="Sankaranarayanan K."/>
            <person name="Lawson P.A."/>
        </authorList>
    </citation>
    <scope>NUCLEOTIDE SEQUENCE</scope>
    <source>
        <strain evidence="2">BS-20</strain>
    </source>
</reference>
<dbReference type="EMBL" id="CP146203">
    <property type="protein sequence ID" value="XBH21326.1"/>
    <property type="molecule type" value="Genomic_DNA"/>
</dbReference>
<dbReference type="AlphaFoldDB" id="A0AAU7DV45"/>
<dbReference type="InterPro" id="IPR042095">
    <property type="entry name" value="SUMF_sf"/>
</dbReference>
<feature type="domain" description="Sulfatase-modifying factor enzyme-like" evidence="1">
    <location>
        <begin position="524"/>
        <end position="610"/>
    </location>
</feature>
<dbReference type="PANTHER" id="PTHR23150:SF19">
    <property type="entry name" value="FORMYLGLYCINE-GENERATING ENZYME"/>
    <property type="match status" value="1"/>
</dbReference>
<name>A0AAU7DV45_9MICO</name>